<proteinExistence type="predicted"/>
<evidence type="ECO:0000313" key="2">
    <source>
        <dbReference type="EMBL" id="NER63241.1"/>
    </source>
</evidence>
<dbReference type="RefSeq" id="WP_163941650.1">
    <property type="nucleotide sequence ID" value="NZ_JAAHBU010000044.1"/>
</dbReference>
<name>A0A6B3NQB0_9PSED</name>
<gene>
    <name evidence="1" type="ORF">G3435_08380</name>
    <name evidence="2" type="ORF">G3436_04200</name>
</gene>
<sequence>MLSTLELSNIIESRFLPVRCRCTQASDQSLTVQLYDSRFQRIDLQVTGISAAQLNSNRAITNLVSGLRRDLIDKQTALARQAHDSL</sequence>
<evidence type="ECO:0000313" key="4">
    <source>
        <dbReference type="Proteomes" id="UP000482634"/>
    </source>
</evidence>
<accession>A0A6M0CY08</accession>
<dbReference type="Proteomes" id="UP000482634">
    <property type="component" value="Unassembled WGS sequence"/>
</dbReference>
<comment type="caution">
    <text evidence="2">The sequence shown here is derived from an EMBL/GenBank/DDBJ whole genome shotgun (WGS) entry which is preliminary data.</text>
</comment>
<protein>
    <submittedName>
        <fullName evidence="2">DUF1652 domain-containing protein</fullName>
    </submittedName>
</protein>
<dbReference type="AlphaFoldDB" id="A0A6B3NQB0"/>
<dbReference type="Pfam" id="PF07865">
    <property type="entry name" value="DUF1652"/>
    <property type="match status" value="1"/>
</dbReference>
<keyword evidence="4" id="KW-1185">Reference proteome</keyword>
<organism evidence="2 4">
    <name type="scientific">Pseudomonas brassicae</name>
    <dbReference type="NCBI Taxonomy" id="2708063"/>
    <lineage>
        <taxon>Bacteria</taxon>
        <taxon>Pseudomonadati</taxon>
        <taxon>Pseudomonadota</taxon>
        <taxon>Gammaproteobacteria</taxon>
        <taxon>Pseudomonadales</taxon>
        <taxon>Pseudomonadaceae</taxon>
        <taxon>Pseudomonas</taxon>
    </lineage>
</organism>
<accession>A0A6B3NQB0</accession>
<reference evidence="3 4" key="1">
    <citation type="submission" date="2020-02" db="EMBL/GenBank/DDBJ databases">
        <title>Broccoli isolated Pseudomonas sp.</title>
        <authorList>
            <person name="Fujikawa T."/>
            <person name="Sawada H."/>
        </authorList>
    </citation>
    <scope>NUCLEOTIDE SEQUENCE [LARGE SCALE GENOMIC DNA]</scope>
    <source>
        <strain evidence="2 4">MAFF212427</strain>
        <strain evidence="1 3">MAFF212428</strain>
    </source>
</reference>
<dbReference type="EMBL" id="JAAHBV010000160">
    <property type="protein sequence ID" value="NER59987.1"/>
    <property type="molecule type" value="Genomic_DNA"/>
</dbReference>
<dbReference type="InterPro" id="IPR012448">
    <property type="entry name" value="DUF1652"/>
</dbReference>
<dbReference type="EMBL" id="JAAHBU010000044">
    <property type="protein sequence ID" value="NER63241.1"/>
    <property type="molecule type" value="Genomic_DNA"/>
</dbReference>
<evidence type="ECO:0000313" key="3">
    <source>
        <dbReference type="Proteomes" id="UP000480410"/>
    </source>
</evidence>
<evidence type="ECO:0000313" key="1">
    <source>
        <dbReference type="EMBL" id="NER59987.1"/>
    </source>
</evidence>
<dbReference type="Proteomes" id="UP000480410">
    <property type="component" value="Unassembled WGS sequence"/>
</dbReference>